<organism evidence="8 9">
    <name type="scientific">Apodemus speciosus</name>
    <name type="common">Large Japanese field mouse</name>
    <dbReference type="NCBI Taxonomy" id="105296"/>
    <lineage>
        <taxon>Eukaryota</taxon>
        <taxon>Metazoa</taxon>
        <taxon>Chordata</taxon>
        <taxon>Craniata</taxon>
        <taxon>Vertebrata</taxon>
        <taxon>Euteleostomi</taxon>
        <taxon>Mammalia</taxon>
        <taxon>Eutheria</taxon>
        <taxon>Euarchontoglires</taxon>
        <taxon>Glires</taxon>
        <taxon>Rodentia</taxon>
        <taxon>Myomorpha</taxon>
        <taxon>Muroidea</taxon>
        <taxon>Muridae</taxon>
        <taxon>Murinae</taxon>
        <taxon>Apodemus</taxon>
    </lineage>
</organism>
<evidence type="ECO:0000259" key="7">
    <source>
        <dbReference type="Pfam" id="PF21670"/>
    </source>
</evidence>
<sequence length="2131" mass="239411">MTLHATRAATLLSWVNSLHVAEPVETVLQLQDCSIFIKIINTIHDTKEGQQILQQPLPERLDFVCSFLQKNRKHPSSTQCLVSVQKVMEGSEMELAKMIMLFLYQSTMSSRNLRDWEQFEYGVQAELAVILKFMLDHEDSLNLTEDLENFLEKVPYTYASTLSEEPSPPSHQAKRKIRFLEIQRIASSSSENNFLSGSPSSPIGDILHTPQFQMRRLKKQLADERSHRDELELELSESLKLLTEKDAQIAMMQQRIDHLALLNEKQAASSQEPSELEELRGKNESLTVRLHETLKQCQNLKTEKNQMDRKISQLSEENGDLSFKVREFANHLQQLQGAFNDLMEEHSKASQEWAERQAHLEKELSTALQDKKCLEEKNEILQGKLSHLEDQATRLQKNPAQEKGEVLSDALQLDTLKQEAAKLATDNTQLQARVETLECERGKQEAQLLAERSRFDEEKQQLASLIADLQGSVSNLSQANEELEQASQAQGAQLTAQLASMTALNATLQQQEQELSSLKELAKKEQAQVLQTLQEQEEAAQGLRQQVEQLSSSLKLKEQQLEATAKEQEATRQEQAQQLAIAVEAREASLRERDTARQQLETLEKEKDAKLESLQQQLQAANEARDSAQISVTQAQQEKAELSQKIGELRACTEAARQEQRQAQAHVTELEAQLKAEQQKATEREKMVQETVQLQEQLQALEETLKITKGSLEEEKRRAADALKEQQRCVTEMEAEARSLMEQREQEQKELEQEKAGRKGLEARLQQFEEAHQAETAALRRELAEATASQSRAASECEQLLREVESWQKRFEARQQEEARYGAMFQEQLMALKGEKRGPEVQEEAVGAQSEGQTGQQQSQLAQLHASLAKALQEKEVRAQKLVDDLSALQEKMAATNKEVACLKALVPKAGEQQETASPELPTGPPRAANRGSDWLGEQQGRPFSSTQAALTAIEQEAEQMGGELERLRAALLRSQGQQHEEYGRQEKEVARLTQERGQAQADLAQEKAAKAELEMRLQNALNEQRVECATLQEALAQAQTEKEGKDQELANLRAQEAAQRAELKELQQTLEQLKIQLVKKEKEHPAEGTSGEDASGPGTQLETAAKTEAPGPEVEALRAEISKLEQQCRQRQQQVEGLTHSLESERACRAEHDKALETLQGQLEEKVRELGHSQAASASAQRELQALRAKAQDHSKAEEEWKAQVARGQQEAERKSSLISSLEEEVSILNRQVLEKEGESKELKRLVVAESEKSQKLEERLRLLQVETASNSARAAERSSALREEVQSLREEVEKQRVVSENLRQELASQAERAEELGQELKAWQEKFFQKEQALSALQLEHTSTQALVSELLPAKHLCQQLQAEQAAAEKRFREEIEQSKQAAGGLQAELMRAQRELGELGSLRQKIAEQERAAQQLRAEKASYAEQLSTLEKAHGLLAEENRGLGERASLGRQFLEVELDQAREKYVQELAAVRTDAETHLAEMRQEAQSTTRELEVMTAKYEGAKAKVLEERQRFQEERQKLTAQVEQLEVFQREQTKQVEELSKKLTEYDQASKVQQQKLKGLLGASRCRRVEVGRIHPVPVVNQADMQAFQAQGDESQQEVQRLQTQLNELQAQLSQKEQAAEHYKLQMEKAKTHYDAKKQQNQELQEQLQDLEQLQKENKELRSEAERLGRELQQAGLKAKEAEQACRHLTAQVRSLEAQVAHADQQLRDLGKFQVATDALKSREPQVKPQLDLSIDSLDLSLEEGKLPRAQPDGTSVPGEPASPISQRLPPKVESLESLYFTPIPARGQAPLETSLDSLGDAFPDSGRKTRSARRRTTQIINITMTKVRNTQKLELEEPDSANSSFYSTQSAPASQANLRATSSTQSLARLGSPDDGNSALLSLPGYRPTTRSSARRSQARMSSGAPQGRNSFYMGTCQDEPEQLDDWNRIAELQQRNRVCPPHLKTCYPLESRPSLSLATITDEEMKTGDPRETLRRASMQPTQIAEGAGITTRQQRKRVSSETHQGPGTPESKKATSCFPRPMTPRDRHEGRKQSSTADAQKKAAPVLKQADRRQSMAFSILNTPKKLGNSLLRRGASKKTPAKVSPNPPSGTRRSPRIATTTAGTAPVAAASRAKGKAKH</sequence>
<feature type="compositionally biased region" description="Basic and acidic residues" evidence="6">
    <location>
        <begin position="2034"/>
        <end position="2043"/>
    </location>
</feature>
<feature type="compositionally biased region" description="Low complexity" evidence="6">
    <location>
        <begin position="847"/>
        <end position="861"/>
    </location>
</feature>
<feature type="compositionally biased region" description="Low complexity" evidence="6">
    <location>
        <begin position="2110"/>
        <end position="2124"/>
    </location>
</feature>
<name>A0ABQ0EZE4_APOSI</name>
<dbReference type="CDD" id="cd22298">
    <property type="entry name" value="NuMA_LGNBD"/>
    <property type="match status" value="1"/>
</dbReference>
<comment type="caution">
    <text evidence="8">The sequence shown here is derived from an EMBL/GenBank/DDBJ whole genome shotgun (WGS) entry which is preliminary data.</text>
</comment>
<evidence type="ECO:0000256" key="1">
    <source>
        <dbReference type="ARBA" id="ARBA00004496"/>
    </source>
</evidence>
<accession>A0ABQ0EZE4</accession>
<feature type="compositionally biased region" description="Polar residues" evidence="6">
    <location>
        <begin position="1849"/>
        <end position="1876"/>
    </location>
</feature>
<feature type="compositionally biased region" description="Basic and acidic residues" evidence="6">
    <location>
        <begin position="1191"/>
        <end position="1203"/>
    </location>
</feature>
<feature type="region of interest" description="Disordered" evidence="6">
    <location>
        <begin position="1169"/>
        <end position="1220"/>
    </location>
</feature>
<reference evidence="8 9" key="1">
    <citation type="submission" date="2024-08" db="EMBL/GenBank/DDBJ databases">
        <title>The draft genome of Apodemus speciosus.</title>
        <authorList>
            <person name="Nabeshima K."/>
            <person name="Suzuki S."/>
            <person name="Onuma M."/>
        </authorList>
    </citation>
    <scope>NUCLEOTIDE SEQUENCE [LARGE SCALE GENOMIC DNA]</scope>
    <source>
        <strain evidence="8">IB14-021</strain>
    </source>
</reference>
<feature type="coiled-coil region" evidence="5">
    <location>
        <begin position="1360"/>
        <end position="1564"/>
    </location>
</feature>
<keyword evidence="4 5" id="KW-0175">Coiled coil</keyword>
<evidence type="ECO:0000313" key="8">
    <source>
        <dbReference type="EMBL" id="GAB1292416.1"/>
    </source>
</evidence>
<feature type="region of interest" description="Disordered" evidence="6">
    <location>
        <begin position="1078"/>
        <end position="1147"/>
    </location>
</feature>
<feature type="region of interest" description="Disordered" evidence="6">
    <location>
        <begin position="1847"/>
        <end position="1920"/>
    </location>
</feature>
<evidence type="ECO:0000256" key="3">
    <source>
        <dbReference type="ARBA" id="ARBA00022553"/>
    </source>
</evidence>
<keyword evidence="2" id="KW-0963">Cytoplasm</keyword>
<dbReference type="EMBL" id="BAAFST010000007">
    <property type="protein sequence ID" value="GAB1292416.1"/>
    <property type="molecule type" value="Genomic_DNA"/>
</dbReference>
<dbReference type="SUPFAM" id="SSF116907">
    <property type="entry name" value="Hook domain"/>
    <property type="match status" value="1"/>
</dbReference>
<keyword evidence="9" id="KW-1185">Reference proteome</keyword>
<dbReference type="InterPro" id="IPR048726">
    <property type="entry name" value="NuMA_LGNBD"/>
</dbReference>
<keyword evidence="3" id="KW-0597">Phosphoprotein</keyword>
<evidence type="ECO:0000256" key="6">
    <source>
        <dbReference type="SAM" id="MobiDB-lite"/>
    </source>
</evidence>
<gene>
    <name evidence="8" type="ORF">APTSU1_000764700</name>
</gene>
<feature type="compositionally biased region" description="Basic and acidic residues" evidence="6">
    <location>
        <begin position="1973"/>
        <end position="1985"/>
    </location>
</feature>
<feature type="compositionally biased region" description="Basic and acidic residues" evidence="6">
    <location>
        <begin position="1116"/>
        <end position="1129"/>
    </location>
</feature>
<protein>
    <submittedName>
        <fullName evidence="8">Nuclear mitotic apparatus protein 1</fullName>
    </submittedName>
</protein>
<feature type="region of interest" description="Disordered" evidence="6">
    <location>
        <begin position="910"/>
        <end position="947"/>
    </location>
</feature>
<dbReference type="Pfam" id="PF21670">
    <property type="entry name" value="HOOK_N_NuMA"/>
    <property type="match status" value="1"/>
</dbReference>
<evidence type="ECO:0000256" key="4">
    <source>
        <dbReference type="ARBA" id="ARBA00023054"/>
    </source>
</evidence>
<dbReference type="Proteomes" id="UP001623349">
    <property type="component" value="Unassembled WGS sequence"/>
</dbReference>
<evidence type="ECO:0000313" key="9">
    <source>
        <dbReference type="Proteomes" id="UP001623349"/>
    </source>
</evidence>
<comment type="subcellular location">
    <subcellularLocation>
        <location evidence="1">Cytoplasm</location>
    </subcellularLocation>
</comment>
<feature type="region of interest" description="Disordered" evidence="6">
    <location>
        <begin position="1972"/>
        <end position="2131"/>
    </location>
</feature>
<evidence type="ECO:0000256" key="5">
    <source>
        <dbReference type="SAM" id="Coils"/>
    </source>
</evidence>
<dbReference type="PANTHER" id="PTHR18902">
    <property type="entry name" value="NUCLEAR MITOTIC APPARATUS PROTEIN 1-RELATED"/>
    <property type="match status" value="1"/>
</dbReference>
<feature type="region of interest" description="Disordered" evidence="6">
    <location>
        <begin position="1754"/>
        <end position="1776"/>
    </location>
</feature>
<dbReference type="PANTHER" id="PTHR18902:SF24">
    <property type="entry name" value="NUCLEAR MITOTIC APPARATUS PROTEIN 1"/>
    <property type="match status" value="1"/>
</dbReference>
<feature type="coiled-coil region" evidence="5">
    <location>
        <begin position="872"/>
        <end position="906"/>
    </location>
</feature>
<dbReference type="InterPro" id="IPR048724">
    <property type="entry name" value="NuMA_N_HOOK"/>
</dbReference>
<feature type="coiled-coil region" evidence="5">
    <location>
        <begin position="1593"/>
        <end position="1714"/>
    </location>
</feature>
<feature type="region of interest" description="Disordered" evidence="6">
    <location>
        <begin position="835"/>
        <end position="861"/>
    </location>
</feature>
<feature type="domain" description="Nuclear mitotic apparatus protein 1 N-terminal hook" evidence="7">
    <location>
        <begin position="6"/>
        <end position="153"/>
    </location>
</feature>
<proteinExistence type="predicted"/>
<feature type="region of interest" description="Disordered" evidence="6">
    <location>
        <begin position="734"/>
        <end position="791"/>
    </location>
</feature>
<evidence type="ECO:0000256" key="2">
    <source>
        <dbReference type="ARBA" id="ARBA00022490"/>
    </source>
</evidence>
<dbReference type="CDD" id="cd22224">
    <property type="entry name" value="HkD_NuMA"/>
    <property type="match status" value="1"/>
</dbReference>
<feature type="compositionally biased region" description="Basic and acidic residues" evidence="6">
    <location>
        <begin position="735"/>
        <end position="784"/>
    </location>
</feature>
<dbReference type="InterPro" id="IPR051841">
    <property type="entry name" value="MT-Golgi_org_protein"/>
</dbReference>